<dbReference type="InterPro" id="IPR027843">
    <property type="entry name" value="DUF4440"/>
</dbReference>
<dbReference type="EMBL" id="QUNS01000003">
    <property type="protein sequence ID" value="REH52418.1"/>
    <property type="molecule type" value="Genomic_DNA"/>
</dbReference>
<dbReference type="SUPFAM" id="SSF54427">
    <property type="entry name" value="NTF2-like"/>
    <property type="match status" value="1"/>
</dbReference>
<protein>
    <recommendedName>
        <fullName evidence="1">DUF4440 domain-containing protein</fullName>
    </recommendedName>
</protein>
<sequence length="148" mass="17006">MKKFLSIVFLVILFASCKQEVTKTVSEETEKQEILSVMKAQEKAWSNHDLEGFMHGYWKSDSLKFYGRNGITFGWQKTLDNYKKGYPTKEHSGTLTFKINDISKIIDGAYSVMGEYHLKRNVGDANGVFMIIFKKIQGEWKIIADTSC</sequence>
<dbReference type="PROSITE" id="PS51257">
    <property type="entry name" value="PROKAR_LIPOPROTEIN"/>
    <property type="match status" value="1"/>
</dbReference>
<dbReference type="Proteomes" id="UP000256884">
    <property type="component" value="Unassembled WGS sequence"/>
</dbReference>
<gene>
    <name evidence="2" type="ORF">C7448_103150</name>
</gene>
<accession>A0A3E0I115</accession>
<dbReference type="OrthoDB" id="120856at2"/>
<organism evidence="2 3">
    <name type="scientific">Tenacibaculum gallaicum</name>
    <dbReference type="NCBI Taxonomy" id="561505"/>
    <lineage>
        <taxon>Bacteria</taxon>
        <taxon>Pseudomonadati</taxon>
        <taxon>Bacteroidota</taxon>
        <taxon>Flavobacteriia</taxon>
        <taxon>Flavobacteriales</taxon>
        <taxon>Flavobacteriaceae</taxon>
        <taxon>Tenacibaculum</taxon>
    </lineage>
</organism>
<reference evidence="2 3" key="1">
    <citation type="submission" date="2018-08" db="EMBL/GenBank/DDBJ databases">
        <title>Genomic Encyclopedia of Type Strains, Phase IV (KMG-IV): sequencing the most valuable type-strain genomes for metagenomic binning, comparative biology and taxonomic classification.</title>
        <authorList>
            <person name="Goeker M."/>
        </authorList>
    </citation>
    <scope>NUCLEOTIDE SEQUENCE [LARGE SCALE GENOMIC DNA]</scope>
    <source>
        <strain evidence="2 3">DSM 18841</strain>
    </source>
</reference>
<proteinExistence type="predicted"/>
<dbReference type="RefSeq" id="WP_115900771.1">
    <property type="nucleotide sequence ID" value="NZ_QUNS01000003.1"/>
</dbReference>
<dbReference type="Gene3D" id="3.10.450.50">
    <property type="match status" value="1"/>
</dbReference>
<evidence type="ECO:0000313" key="3">
    <source>
        <dbReference type="Proteomes" id="UP000256884"/>
    </source>
</evidence>
<dbReference type="AlphaFoldDB" id="A0A3E0I115"/>
<dbReference type="Pfam" id="PF14534">
    <property type="entry name" value="DUF4440"/>
    <property type="match status" value="1"/>
</dbReference>
<dbReference type="InterPro" id="IPR032710">
    <property type="entry name" value="NTF2-like_dom_sf"/>
</dbReference>
<comment type="caution">
    <text evidence="2">The sequence shown here is derived from an EMBL/GenBank/DDBJ whole genome shotgun (WGS) entry which is preliminary data.</text>
</comment>
<name>A0A3E0I115_9FLAO</name>
<feature type="domain" description="DUF4440" evidence="1">
    <location>
        <begin position="34"/>
        <end position="142"/>
    </location>
</feature>
<evidence type="ECO:0000313" key="2">
    <source>
        <dbReference type="EMBL" id="REH52418.1"/>
    </source>
</evidence>
<keyword evidence="3" id="KW-1185">Reference proteome</keyword>
<evidence type="ECO:0000259" key="1">
    <source>
        <dbReference type="Pfam" id="PF14534"/>
    </source>
</evidence>